<comment type="caution">
    <text evidence="2">The sequence shown here is derived from an EMBL/GenBank/DDBJ whole genome shotgun (WGS) entry which is preliminary data.</text>
</comment>
<dbReference type="AlphaFoldDB" id="A0A561QWX0"/>
<proteinExistence type="predicted"/>
<keyword evidence="1" id="KW-0812">Transmembrane</keyword>
<keyword evidence="3" id="KW-1185">Reference proteome</keyword>
<evidence type="ECO:0000313" key="3">
    <source>
        <dbReference type="Proteomes" id="UP000320653"/>
    </source>
</evidence>
<keyword evidence="1" id="KW-0472">Membrane</keyword>
<feature type="transmembrane region" description="Helical" evidence="1">
    <location>
        <begin position="135"/>
        <end position="159"/>
    </location>
</feature>
<dbReference type="OrthoDB" id="7257484at2"/>
<dbReference type="Proteomes" id="UP000320653">
    <property type="component" value="Unassembled WGS sequence"/>
</dbReference>
<gene>
    <name evidence="2" type="ORF">FHW37_103748</name>
</gene>
<feature type="transmembrane region" description="Helical" evidence="1">
    <location>
        <begin position="165"/>
        <end position="185"/>
    </location>
</feature>
<name>A0A561QWX0_9HYPH</name>
<dbReference type="SUPFAM" id="SSF53474">
    <property type="entry name" value="alpha/beta-Hydrolases"/>
    <property type="match status" value="1"/>
</dbReference>
<evidence type="ECO:0000256" key="1">
    <source>
        <dbReference type="SAM" id="Phobius"/>
    </source>
</evidence>
<accession>A0A561QWX0</accession>
<dbReference type="RefSeq" id="WP_145637647.1">
    <property type="nucleotide sequence ID" value="NZ_VIWP01000003.1"/>
</dbReference>
<dbReference type="EMBL" id="VIWP01000003">
    <property type="protein sequence ID" value="TWF54877.1"/>
    <property type="molecule type" value="Genomic_DNA"/>
</dbReference>
<sequence>MPLSSDISPVTSASEQSPERIAKRVVLHFPGFEPLDAKLHHARYARAAKQSAATWGLEVKVGDLGPNGSAGYFDVACASGMDRTESRIHIFDHAALVSMLTARPLTTRVLSGYCSAARVALTGGLTGYFQHAWRFGLFFIFPFLLVALSILATIATAALPFMAGLGVWHCLWSLPLAAAFFRYAVMPVSSRLHTLHLFADWDLAVDMATLGRPEVNRWLAQCVSEARKALADDADEYVISSHSMGSTVATHVIGQLLEEDPKIFEGKRVVFATLGGAILQCALLRSATRLRERVGRIARVPEIFWLEIQCLTDCVNFYKSRVVTLTGHADAPQAKIAFIRVKAMISADRYKRIKLDFLRIHRQYVLDCERRSNFDFTLMTAGPLPASRFVDFAPTDLHPAP</sequence>
<keyword evidence="1" id="KW-1133">Transmembrane helix</keyword>
<reference evidence="2 3" key="1">
    <citation type="submission" date="2019-06" db="EMBL/GenBank/DDBJ databases">
        <title>Sorghum-associated microbial communities from plants grown in Nebraska, USA.</title>
        <authorList>
            <person name="Schachtman D."/>
        </authorList>
    </citation>
    <scope>NUCLEOTIDE SEQUENCE [LARGE SCALE GENOMIC DNA]</scope>
    <source>
        <strain evidence="2 3">1225</strain>
    </source>
</reference>
<organism evidence="2 3">
    <name type="scientific">Neorhizobium alkalisoli</name>
    <dbReference type="NCBI Taxonomy" id="528178"/>
    <lineage>
        <taxon>Bacteria</taxon>
        <taxon>Pseudomonadati</taxon>
        <taxon>Pseudomonadota</taxon>
        <taxon>Alphaproteobacteria</taxon>
        <taxon>Hyphomicrobiales</taxon>
        <taxon>Rhizobiaceae</taxon>
        <taxon>Rhizobium/Agrobacterium group</taxon>
        <taxon>Neorhizobium</taxon>
    </lineage>
</organism>
<protein>
    <recommendedName>
        <fullName evidence="4">Transmembrane protein</fullName>
    </recommendedName>
</protein>
<evidence type="ECO:0000313" key="2">
    <source>
        <dbReference type="EMBL" id="TWF54877.1"/>
    </source>
</evidence>
<evidence type="ECO:0008006" key="4">
    <source>
        <dbReference type="Google" id="ProtNLM"/>
    </source>
</evidence>
<dbReference type="InterPro" id="IPR029058">
    <property type="entry name" value="AB_hydrolase_fold"/>
</dbReference>